<dbReference type="Proteomes" id="UP001168821">
    <property type="component" value="Unassembled WGS sequence"/>
</dbReference>
<organism evidence="3 4">
    <name type="scientific">Zophobas morio</name>
    <dbReference type="NCBI Taxonomy" id="2755281"/>
    <lineage>
        <taxon>Eukaryota</taxon>
        <taxon>Metazoa</taxon>
        <taxon>Ecdysozoa</taxon>
        <taxon>Arthropoda</taxon>
        <taxon>Hexapoda</taxon>
        <taxon>Insecta</taxon>
        <taxon>Pterygota</taxon>
        <taxon>Neoptera</taxon>
        <taxon>Endopterygota</taxon>
        <taxon>Coleoptera</taxon>
        <taxon>Polyphaga</taxon>
        <taxon>Cucujiformia</taxon>
        <taxon>Tenebrionidae</taxon>
        <taxon>Zophobas</taxon>
    </lineage>
</organism>
<evidence type="ECO:0000313" key="4">
    <source>
        <dbReference type="Proteomes" id="UP001168821"/>
    </source>
</evidence>
<dbReference type="Pfam" id="PF13306">
    <property type="entry name" value="LRR_5"/>
    <property type="match status" value="1"/>
</dbReference>
<feature type="signal peptide" evidence="2">
    <location>
        <begin position="1"/>
        <end position="19"/>
    </location>
</feature>
<dbReference type="SUPFAM" id="SSF52058">
    <property type="entry name" value="L domain-like"/>
    <property type="match status" value="1"/>
</dbReference>
<dbReference type="PANTHER" id="PTHR24373">
    <property type="entry name" value="SLIT RELATED LEUCINE-RICH REPEAT NEURONAL PROTEIN"/>
    <property type="match status" value="1"/>
</dbReference>
<proteinExistence type="predicted"/>
<dbReference type="PANTHER" id="PTHR24373:SF275">
    <property type="entry name" value="TIR DOMAIN-CONTAINING PROTEIN"/>
    <property type="match status" value="1"/>
</dbReference>
<dbReference type="Gene3D" id="3.80.10.10">
    <property type="entry name" value="Ribonuclease Inhibitor"/>
    <property type="match status" value="1"/>
</dbReference>
<keyword evidence="1 2" id="KW-0732">Signal</keyword>
<dbReference type="InterPro" id="IPR026906">
    <property type="entry name" value="LRR_5"/>
</dbReference>
<comment type="caution">
    <text evidence="3">The sequence shown here is derived from an EMBL/GenBank/DDBJ whole genome shotgun (WGS) entry which is preliminary data.</text>
</comment>
<evidence type="ECO:0000313" key="3">
    <source>
        <dbReference type="EMBL" id="KAJ3643461.1"/>
    </source>
</evidence>
<protein>
    <submittedName>
        <fullName evidence="3">Uncharacterized protein</fullName>
    </submittedName>
</protein>
<dbReference type="AlphaFoldDB" id="A0AA38M4V0"/>
<name>A0AA38M4V0_9CUCU</name>
<reference evidence="3" key="1">
    <citation type="journal article" date="2023" name="G3 (Bethesda)">
        <title>Whole genome assemblies of Zophobas morio and Tenebrio molitor.</title>
        <authorList>
            <person name="Kaur S."/>
            <person name="Stinson S.A."/>
            <person name="diCenzo G.C."/>
        </authorList>
    </citation>
    <scope>NUCLEOTIDE SEQUENCE</scope>
    <source>
        <strain evidence="3">QUZm001</strain>
    </source>
</reference>
<evidence type="ECO:0000256" key="2">
    <source>
        <dbReference type="SAM" id="SignalP"/>
    </source>
</evidence>
<keyword evidence="4" id="KW-1185">Reference proteome</keyword>
<dbReference type="EMBL" id="JALNTZ010000008">
    <property type="protein sequence ID" value="KAJ3643461.1"/>
    <property type="molecule type" value="Genomic_DNA"/>
</dbReference>
<accession>A0AA38M4V0</accession>
<dbReference type="InterPro" id="IPR032675">
    <property type="entry name" value="LRR_dom_sf"/>
</dbReference>
<gene>
    <name evidence="3" type="ORF">Zmor_026171</name>
</gene>
<evidence type="ECO:0000256" key="1">
    <source>
        <dbReference type="ARBA" id="ARBA00022729"/>
    </source>
</evidence>
<dbReference type="InterPro" id="IPR050328">
    <property type="entry name" value="Dev_Immune_Receptor"/>
</dbReference>
<feature type="chain" id="PRO_5041425730" evidence="2">
    <location>
        <begin position="20"/>
        <end position="219"/>
    </location>
</feature>
<sequence>MHRLVKVIYIFAFLASFECEDDEKYFSGYTSKHFFFVVHRQKHFSLDHVNVSTIGEGTISDIPSMESLMMYGLHIKKIEPGAFQNLPLLKSLTVMECYISRIDVGVFNNLNITELTIKENNRPLSIAAGAFDNMASLQQIRLDRVQLSTWNPQWFVNTPQLKEIYACYNQLREIPENAFQNVNTDNEMTINFAIGQIRKIHDDAFRGIRKIKLLSLQQT</sequence>